<dbReference type="EC" id="1.6.5.11" evidence="10"/>
<name>A0ABR7WC83_9ACTN</name>
<reference evidence="10 11" key="1">
    <citation type="submission" date="2020-09" db="EMBL/GenBank/DDBJ databases">
        <title>Novel species in genus Gordonia.</title>
        <authorList>
            <person name="Zhang G."/>
        </authorList>
    </citation>
    <scope>NUCLEOTIDE SEQUENCE [LARGE SCALE GENOMIC DNA]</scope>
    <source>
        <strain evidence="10 11">ON-33</strain>
    </source>
</reference>
<evidence type="ECO:0000259" key="9">
    <source>
        <dbReference type="Pfam" id="PF00361"/>
    </source>
</evidence>
<gene>
    <name evidence="10" type="ORF">IDF66_11615</name>
</gene>
<keyword evidence="5 8" id="KW-0472">Membrane</keyword>
<keyword evidence="4 8" id="KW-1133">Transmembrane helix</keyword>
<dbReference type="PANTHER" id="PTHR43507:SF1">
    <property type="entry name" value="NADH-UBIQUINONE OXIDOREDUCTASE CHAIN 4"/>
    <property type="match status" value="1"/>
</dbReference>
<evidence type="ECO:0000256" key="2">
    <source>
        <dbReference type="ARBA" id="ARBA00009025"/>
    </source>
</evidence>
<dbReference type="InterPro" id="IPR003918">
    <property type="entry name" value="NADH_UbQ_OxRdtase"/>
</dbReference>
<feature type="transmembrane region" description="Helical" evidence="8">
    <location>
        <begin position="290"/>
        <end position="309"/>
    </location>
</feature>
<evidence type="ECO:0000313" key="11">
    <source>
        <dbReference type="Proteomes" id="UP000602395"/>
    </source>
</evidence>
<feature type="region of interest" description="Disordered" evidence="7">
    <location>
        <begin position="175"/>
        <end position="200"/>
    </location>
</feature>
<accession>A0ABR7WC83</accession>
<feature type="transmembrane region" description="Helical" evidence="8">
    <location>
        <begin position="329"/>
        <end position="353"/>
    </location>
</feature>
<evidence type="ECO:0000313" key="10">
    <source>
        <dbReference type="EMBL" id="MBD1320235.1"/>
    </source>
</evidence>
<evidence type="ECO:0000256" key="6">
    <source>
        <dbReference type="RuleBase" id="RU000320"/>
    </source>
</evidence>
<keyword evidence="10" id="KW-0560">Oxidoreductase</keyword>
<feature type="transmembrane region" description="Helical" evidence="8">
    <location>
        <begin position="515"/>
        <end position="531"/>
    </location>
</feature>
<feature type="region of interest" description="Disordered" evidence="7">
    <location>
        <begin position="549"/>
        <end position="573"/>
    </location>
</feature>
<sequence length="573" mass="60235">MSMPWLTILWLLPAVGSVAVLAIPSSRPDVAKWLGLGICIAVLMVALGLAAGFDSTGARYQFVEDHSWIPAFGTRYALGLDGIGLVLVLLTAVLLPLLILAGWNDADHTGSLDHSAGRRQKGPHTYLALILAVEAMVLMSFVALDILLFYIFFEAMLIPMYFLIGGFGGRGPHADGAGSAASGPDENGAGSGASGPQDNSLDRSRAAVKFLLYNLFGGLIMLAAVIGLYVVTARSGLGADGGGTFDLRTVVDAVSSGQLDAGGGLLKLLFLGFMFAFAVKAPLWPFHSWLPDAAVAATPSGAVLMMAVVDKVGTFAMLRYCLQLFPDAAKYFAPLITALAVIGIVYGAVLAIGQTDVMRLIAYTSISHFGFIILGIFALTTQGQTGSTLYMVNHGISTAALFLVAGFLVSRRGSRLIADYGGVQKIAPMLAGTFLVAGLATLSLPGLAPFISEFLVLIGTFTRYPVAAVVATSALVLSAIYVLWLYQRMMGGPARQVEGPGAATRSMRDLHGRELVVVTPLIALLLVFGVYPKPLLDLIDPAVSHTMSTIHEPDPRPTVSAPTDRVPTEGVPK</sequence>
<evidence type="ECO:0000256" key="7">
    <source>
        <dbReference type="SAM" id="MobiDB-lite"/>
    </source>
</evidence>
<dbReference type="InterPro" id="IPR010227">
    <property type="entry name" value="NADH_Q_OxRdtase_chainM/4"/>
</dbReference>
<dbReference type="Pfam" id="PF00361">
    <property type="entry name" value="Proton_antipo_M"/>
    <property type="match status" value="1"/>
</dbReference>
<protein>
    <submittedName>
        <fullName evidence="10">NADH-quinone oxidoreductase subunit M</fullName>
        <ecNumber evidence="10">1.6.5.11</ecNumber>
    </submittedName>
</protein>
<feature type="domain" description="NADH:quinone oxidoreductase/Mrp antiporter transmembrane" evidence="9">
    <location>
        <begin position="199"/>
        <end position="475"/>
    </location>
</feature>
<dbReference type="InterPro" id="IPR001750">
    <property type="entry name" value="ND/Mrp_TM"/>
</dbReference>
<keyword evidence="3 6" id="KW-0812">Transmembrane</keyword>
<feature type="transmembrane region" description="Helical" evidence="8">
    <location>
        <begin position="210"/>
        <end position="231"/>
    </location>
</feature>
<feature type="compositionally biased region" description="Low complexity" evidence="7">
    <location>
        <begin position="175"/>
        <end position="185"/>
    </location>
</feature>
<organism evidence="10 11">
    <name type="scientific">Gordonia hankookensis</name>
    <dbReference type="NCBI Taxonomy" id="589403"/>
    <lineage>
        <taxon>Bacteria</taxon>
        <taxon>Bacillati</taxon>
        <taxon>Actinomycetota</taxon>
        <taxon>Actinomycetes</taxon>
        <taxon>Mycobacteriales</taxon>
        <taxon>Gordoniaceae</taxon>
        <taxon>Gordonia</taxon>
    </lineage>
</organism>
<proteinExistence type="inferred from homology"/>
<evidence type="ECO:0000256" key="8">
    <source>
        <dbReference type="SAM" id="Phobius"/>
    </source>
</evidence>
<feature type="transmembrane region" description="Helical" evidence="8">
    <location>
        <begin position="391"/>
        <end position="409"/>
    </location>
</feature>
<feature type="transmembrane region" description="Helical" evidence="8">
    <location>
        <begin position="32"/>
        <end position="53"/>
    </location>
</feature>
<dbReference type="Proteomes" id="UP000602395">
    <property type="component" value="Unassembled WGS sequence"/>
</dbReference>
<feature type="transmembrane region" description="Helical" evidence="8">
    <location>
        <begin position="430"/>
        <end position="452"/>
    </location>
</feature>
<dbReference type="GO" id="GO:0016491">
    <property type="term" value="F:oxidoreductase activity"/>
    <property type="evidence" value="ECO:0007669"/>
    <property type="project" value="UniProtKB-KW"/>
</dbReference>
<dbReference type="PANTHER" id="PTHR43507">
    <property type="entry name" value="NADH-UBIQUINONE OXIDOREDUCTASE CHAIN 4"/>
    <property type="match status" value="1"/>
</dbReference>
<comment type="caution">
    <text evidence="10">The sequence shown here is derived from an EMBL/GenBank/DDBJ whole genome shotgun (WGS) entry which is preliminary data.</text>
</comment>
<dbReference type="EMBL" id="JACWMS010000002">
    <property type="protein sequence ID" value="MBD1320235.1"/>
    <property type="molecule type" value="Genomic_DNA"/>
</dbReference>
<feature type="transmembrane region" description="Helical" evidence="8">
    <location>
        <begin position="360"/>
        <end position="379"/>
    </location>
</feature>
<keyword evidence="11" id="KW-1185">Reference proteome</keyword>
<evidence type="ECO:0000256" key="5">
    <source>
        <dbReference type="ARBA" id="ARBA00023136"/>
    </source>
</evidence>
<feature type="transmembrane region" description="Helical" evidence="8">
    <location>
        <begin position="464"/>
        <end position="486"/>
    </location>
</feature>
<comment type="similarity">
    <text evidence="2">Belongs to the complex I subunit 4 family.</text>
</comment>
<feature type="transmembrane region" description="Helical" evidence="8">
    <location>
        <begin position="264"/>
        <end position="283"/>
    </location>
</feature>
<dbReference type="NCBIfam" id="TIGR01972">
    <property type="entry name" value="NDH_I_M"/>
    <property type="match status" value="1"/>
</dbReference>
<dbReference type="NCBIfam" id="NF004500">
    <property type="entry name" value="PRK05846.1-4"/>
    <property type="match status" value="1"/>
</dbReference>
<evidence type="ECO:0000256" key="1">
    <source>
        <dbReference type="ARBA" id="ARBA00004127"/>
    </source>
</evidence>
<comment type="subcellular location">
    <subcellularLocation>
        <location evidence="1">Endomembrane system</location>
        <topology evidence="1">Multi-pass membrane protein</topology>
    </subcellularLocation>
    <subcellularLocation>
        <location evidence="6">Membrane</location>
        <topology evidence="6">Multi-pass membrane protein</topology>
    </subcellularLocation>
</comment>
<feature type="transmembrane region" description="Helical" evidence="8">
    <location>
        <begin position="124"/>
        <end position="153"/>
    </location>
</feature>
<dbReference type="PRINTS" id="PR01437">
    <property type="entry name" value="NUOXDRDTASE4"/>
</dbReference>
<evidence type="ECO:0000256" key="3">
    <source>
        <dbReference type="ARBA" id="ARBA00022692"/>
    </source>
</evidence>
<evidence type="ECO:0000256" key="4">
    <source>
        <dbReference type="ARBA" id="ARBA00022989"/>
    </source>
</evidence>
<feature type="transmembrane region" description="Helical" evidence="8">
    <location>
        <begin position="83"/>
        <end position="104"/>
    </location>
</feature>